<accession>A0A410JXW6</accession>
<reference evidence="2 3" key="1">
    <citation type="submission" date="2019-01" db="EMBL/GenBank/DDBJ databases">
        <title>Geovibrio thiophilus DSM 11263, complete genome.</title>
        <authorList>
            <person name="Spring S."/>
            <person name="Bunk B."/>
            <person name="Sproer C."/>
        </authorList>
    </citation>
    <scope>NUCLEOTIDE SEQUENCE [LARGE SCALE GENOMIC DNA]</scope>
    <source>
        <strain evidence="2 3">DSM 11263</strain>
    </source>
</reference>
<dbReference type="Gene3D" id="3.40.30.10">
    <property type="entry name" value="Glutaredoxin"/>
    <property type="match status" value="1"/>
</dbReference>
<name>A0A410JXW6_9BACT</name>
<gene>
    <name evidence="2" type="ORF">EP073_06210</name>
</gene>
<evidence type="ECO:0000313" key="2">
    <source>
        <dbReference type="EMBL" id="QAR33014.1"/>
    </source>
</evidence>
<dbReference type="OrthoDB" id="9794043at2"/>
<keyword evidence="1" id="KW-1133">Transmembrane helix</keyword>
<dbReference type="EMBL" id="CP035108">
    <property type="protein sequence ID" value="QAR33014.1"/>
    <property type="molecule type" value="Genomic_DNA"/>
</dbReference>
<dbReference type="SUPFAM" id="SSF52833">
    <property type="entry name" value="Thioredoxin-like"/>
    <property type="match status" value="1"/>
</dbReference>
<keyword evidence="1" id="KW-0812">Transmembrane</keyword>
<dbReference type="KEGG" id="gtl:EP073_06210"/>
<keyword evidence="1" id="KW-0472">Membrane</keyword>
<feature type="transmembrane region" description="Helical" evidence="1">
    <location>
        <begin position="7"/>
        <end position="26"/>
    </location>
</feature>
<dbReference type="AlphaFoldDB" id="A0A410JXW6"/>
<dbReference type="Proteomes" id="UP000287502">
    <property type="component" value="Chromosome"/>
</dbReference>
<dbReference type="RefSeq" id="WP_128466300.1">
    <property type="nucleotide sequence ID" value="NZ_CP035108.1"/>
</dbReference>
<sequence length="177" mass="20462">MKKARFFDGKSILVFGIIALAFYTLWQSRFNEALPEGYKAEKLEFRTLEGQTFTTDEIGIPVMLVFLNTKTFFTSNIYPNLIMKAVPELKLIEQAGYMKLIVVTDVEQTPESVKKLLGRNKYKILENSIYLSNTELLSGYFGVRSWPHFFLMDRNNTILYQDKVPSVDKIIRILKGV</sequence>
<evidence type="ECO:0000256" key="1">
    <source>
        <dbReference type="SAM" id="Phobius"/>
    </source>
</evidence>
<keyword evidence="3" id="KW-1185">Reference proteome</keyword>
<evidence type="ECO:0000313" key="3">
    <source>
        <dbReference type="Proteomes" id="UP000287502"/>
    </source>
</evidence>
<evidence type="ECO:0008006" key="4">
    <source>
        <dbReference type="Google" id="ProtNLM"/>
    </source>
</evidence>
<protein>
    <recommendedName>
        <fullName evidence="4">Redoxin domain-containing protein</fullName>
    </recommendedName>
</protein>
<organism evidence="2 3">
    <name type="scientific">Geovibrio thiophilus</name>
    <dbReference type="NCBI Taxonomy" id="139438"/>
    <lineage>
        <taxon>Bacteria</taxon>
        <taxon>Pseudomonadati</taxon>
        <taxon>Deferribacterota</taxon>
        <taxon>Deferribacteres</taxon>
        <taxon>Deferribacterales</taxon>
        <taxon>Geovibrionaceae</taxon>
        <taxon>Geovibrio</taxon>
    </lineage>
</organism>
<dbReference type="InterPro" id="IPR036249">
    <property type="entry name" value="Thioredoxin-like_sf"/>
</dbReference>
<proteinExistence type="predicted"/>